<dbReference type="EC" id="2.4.1.267" evidence="4"/>
<evidence type="ECO:0000256" key="4">
    <source>
        <dbReference type="ARBA" id="ARBA00011937"/>
    </source>
</evidence>
<accession>A0ABD1DC55</accession>
<feature type="transmembrane region" description="Helical" evidence="13">
    <location>
        <begin position="179"/>
        <end position="205"/>
    </location>
</feature>
<evidence type="ECO:0000256" key="5">
    <source>
        <dbReference type="ARBA" id="ARBA00022676"/>
    </source>
</evidence>
<evidence type="ECO:0000256" key="2">
    <source>
        <dbReference type="ARBA" id="ARBA00004922"/>
    </source>
</evidence>
<feature type="transmembrane region" description="Helical" evidence="13">
    <location>
        <begin position="150"/>
        <end position="167"/>
    </location>
</feature>
<feature type="transmembrane region" description="Helical" evidence="13">
    <location>
        <begin position="401"/>
        <end position="419"/>
    </location>
</feature>
<gene>
    <name evidence="14" type="ORF">pipiens_010063</name>
</gene>
<dbReference type="GO" id="GO:0005789">
    <property type="term" value="C:endoplasmic reticulum membrane"/>
    <property type="evidence" value="ECO:0007669"/>
    <property type="project" value="UniProtKB-SubCell"/>
</dbReference>
<dbReference type="InterPro" id="IPR002634">
    <property type="entry name" value="BolA"/>
</dbReference>
<evidence type="ECO:0000256" key="1">
    <source>
        <dbReference type="ARBA" id="ARBA00004477"/>
    </source>
</evidence>
<dbReference type="Gene3D" id="3.30.300.90">
    <property type="entry name" value="BolA-like"/>
    <property type="match status" value="1"/>
</dbReference>
<protein>
    <recommendedName>
        <fullName evidence="4">dolichyl-P-Glc:Man9GlcNAc2-PP-dolichol alpha-1,3-glucosyltransferase</fullName>
        <ecNumber evidence="4">2.4.1.267</ecNumber>
    </recommendedName>
    <alternativeName>
        <fullName evidence="12">Asparagine-linked glycosylation protein 6 homolog</fullName>
    </alternativeName>
    <alternativeName>
        <fullName evidence="11">Dol-P-Glc:Man(9)GlcNAc(2)-PP-Dol alpha-1,3-glucosyltransferase</fullName>
    </alternativeName>
</protein>
<reference evidence="14 15" key="1">
    <citation type="submission" date="2024-05" db="EMBL/GenBank/DDBJ databases">
        <title>Culex pipiens pipiens assembly and annotation.</title>
        <authorList>
            <person name="Alout H."/>
            <person name="Durand T."/>
        </authorList>
    </citation>
    <scope>NUCLEOTIDE SEQUENCE [LARGE SCALE GENOMIC DNA]</scope>
    <source>
        <strain evidence="14">HA-2024</strain>
        <tissue evidence="14">Whole body</tissue>
    </source>
</reference>
<keyword evidence="6" id="KW-0808">Transferase</keyword>
<comment type="pathway">
    <text evidence="2">Protein modification; protein glycosylation.</text>
</comment>
<evidence type="ECO:0000313" key="15">
    <source>
        <dbReference type="Proteomes" id="UP001562425"/>
    </source>
</evidence>
<dbReference type="PANTHER" id="PTHR12413:SF1">
    <property type="entry name" value="DOLICHYL PYROPHOSPHATE MAN9GLCNAC2 ALPHA-1,3-GLUCOSYLTRANSFERASE"/>
    <property type="match status" value="1"/>
</dbReference>
<comment type="caution">
    <text evidence="14">The sequence shown here is derived from an EMBL/GenBank/DDBJ whole genome shotgun (WGS) entry which is preliminary data.</text>
</comment>
<evidence type="ECO:0000256" key="11">
    <source>
        <dbReference type="ARBA" id="ARBA00032921"/>
    </source>
</evidence>
<feature type="transmembrane region" description="Helical" evidence="13">
    <location>
        <begin position="484"/>
        <end position="506"/>
    </location>
</feature>
<keyword evidence="7 13" id="KW-0812">Transmembrane</keyword>
<organism evidence="14 15">
    <name type="scientific">Culex pipiens pipiens</name>
    <name type="common">Northern house mosquito</name>
    <dbReference type="NCBI Taxonomy" id="38569"/>
    <lineage>
        <taxon>Eukaryota</taxon>
        <taxon>Metazoa</taxon>
        <taxon>Ecdysozoa</taxon>
        <taxon>Arthropoda</taxon>
        <taxon>Hexapoda</taxon>
        <taxon>Insecta</taxon>
        <taxon>Pterygota</taxon>
        <taxon>Neoptera</taxon>
        <taxon>Endopterygota</taxon>
        <taxon>Diptera</taxon>
        <taxon>Nematocera</taxon>
        <taxon>Culicoidea</taxon>
        <taxon>Culicidae</taxon>
        <taxon>Culicinae</taxon>
        <taxon>Culicini</taxon>
        <taxon>Culex</taxon>
        <taxon>Culex</taxon>
    </lineage>
</organism>
<comment type="similarity">
    <text evidence="3">Belongs to the ALG6/ALG8 glucosyltransferase family.</text>
</comment>
<dbReference type="InterPro" id="IPR036065">
    <property type="entry name" value="BolA-like_sf"/>
</dbReference>
<dbReference type="EMBL" id="JBEHCU010006483">
    <property type="protein sequence ID" value="KAL1397024.1"/>
    <property type="molecule type" value="Genomic_DNA"/>
</dbReference>
<dbReference type="GO" id="GO:0042281">
    <property type="term" value="F:dolichyl pyrophosphate Man9GlcNAc2 alpha-1,3-glucosyltransferase activity"/>
    <property type="evidence" value="ECO:0007669"/>
    <property type="project" value="UniProtKB-EC"/>
</dbReference>
<feature type="transmembrane region" description="Helical" evidence="13">
    <location>
        <begin position="450"/>
        <end position="472"/>
    </location>
</feature>
<comment type="subcellular location">
    <subcellularLocation>
        <location evidence="1">Endoplasmic reticulum membrane</location>
        <topology evidence="1">Multi-pass membrane protein</topology>
    </subcellularLocation>
</comment>
<evidence type="ECO:0000256" key="8">
    <source>
        <dbReference type="ARBA" id="ARBA00022824"/>
    </source>
</evidence>
<dbReference type="SUPFAM" id="SSF82657">
    <property type="entry name" value="BolA-like"/>
    <property type="match status" value="1"/>
</dbReference>
<dbReference type="PANTHER" id="PTHR12413">
    <property type="entry name" value="DOLICHYL GLYCOSYLTRANSFERASE"/>
    <property type="match status" value="1"/>
</dbReference>
<proteinExistence type="inferred from homology"/>
<dbReference type="Pfam" id="PF03155">
    <property type="entry name" value="Alg6_Alg8"/>
    <property type="match status" value="1"/>
</dbReference>
<keyword evidence="8" id="KW-0256">Endoplasmic reticulum</keyword>
<dbReference type="AlphaFoldDB" id="A0ABD1DC55"/>
<evidence type="ECO:0000313" key="14">
    <source>
        <dbReference type="EMBL" id="KAL1397024.1"/>
    </source>
</evidence>
<dbReference type="Proteomes" id="UP001562425">
    <property type="component" value="Unassembled WGS sequence"/>
</dbReference>
<keyword evidence="5" id="KW-0328">Glycosyltransferase</keyword>
<evidence type="ECO:0000256" key="7">
    <source>
        <dbReference type="ARBA" id="ARBA00022692"/>
    </source>
</evidence>
<feature type="transmembrane region" description="Helical" evidence="13">
    <location>
        <begin position="119"/>
        <end position="138"/>
    </location>
</feature>
<feature type="transmembrane region" description="Helical" evidence="13">
    <location>
        <begin position="359"/>
        <end position="381"/>
    </location>
</feature>
<evidence type="ECO:0000256" key="13">
    <source>
        <dbReference type="SAM" id="Phobius"/>
    </source>
</evidence>
<feature type="transmembrane region" description="Helical" evidence="13">
    <location>
        <begin position="307"/>
        <end position="328"/>
    </location>
</feature>
<evidence type="ECO:0000256" key="3">
    <source>
        <dbReference type="ARBA" id="ARBA00008715"/>
    </source>
</evidence>
<evidence type="ECO:0000256" key="12">
    <source>
        <dbReference type="ARBA" id="ARBA00033252"/>
    </source>
</evidence>
<evidence type="ECO:0000256" key="6">
    <source>
        <dbReference type="ARBA" id="ARBA00022679"/>
    </source>
</evidence>
<name>A0ABD1DC55_CULPP</name>
<evidence type="ECO:0000256" key="10">
    <source>
        <dbReference type="ARBA" id="ARBA00023136"/>
    </source>
</evidence>
<dbReference type="Pfam" id="PF01722">
    <property type="entry name" value="BolA"/>
    <property type="match status" value="1"/>
</dbReference>
<keyword evidence="9 13" id="KW-1133">Transmembrane helix</keyword>
<sequence length="595" mass="66456">MTALGGCLSLVTLVAAGILLRATVSLYSYSGHGKRPMFGDFEAQRHWQEVTVNLPIADWYRNTTDNDLLYWGLDYPPLTAYHSFLVGKWAQLQDPKFVELHKSRGITNQGHKRFMRNTVLLADLLIYIPAVLLACHAVRKTIHRESATGVDLLFMATAILYPGQLLIDNGHFQYNNISLGFAAAAIAAILRNRNLLGAFFFVLALNYKQMELYHALPFFFYLLASCFKSTKGFSLGSGLWKLIKLGALVVATFAVLWSPWLGSVDSALQVLHRVFPVARGVFEDKVSNVWCIVNVFVKLRNFDNAHMAIVCLTCTLFAVLPSCVHLLFHSTSKRNFLLALANSALGFFLFSFQVHEKSILLAALPITLLFPLYPAQCFWFLQIATFSMVPLLAKDGLVGPYLGLTVLTLAFLKISLGFLTNFTLKPSFCTLDAFGVESLFKGKRAIPSRWDISLVHLYYASLVAQVMLLLAFQYVPPPPQLPFLWPLLISAFSCGHFVLFFVYFNCQQLLSNGDLKIVDKKDAAVGKTNKRKEVIDESDGCGGKFNAIIVSSQFQGKALLQRHRLVNAALAEELKTIHAFSQKTYTPEQWAAEGH</sequence>
<evidence type="ECO:0000256" key="9">
    <source>
        <dbReference type="ARBA" id="ARBA00022989"/>
    </source>
</evidence>
<dbReference type="InterPro" id="IPR004856">
    <property type="entry name" value="Glyco_trans_ALG6/ALG8"/>
</dbReference>
<feature type="transmembrane region" description="Helical" evidence="13">
    <location>
        <begin position="242"/>
        <end position="262"/>
    </location>
</feature>
<keyword evidence="10 13" id="KW-0472">Membrane</keyword>
<keyword evidence="15" id="KW-1185">Reference proteome</keyword>